<sequence>MHARAIASSSVAHARPGSTRHARGGNGESVTSTSRPAARVRGKRAVARAVAPADEGERDVTDIEINLGRAAMLGFLGTTLGDVITRGEGPIEQLEDEAAYVINHVNPVDLTRDALEVAGIYVESVILVWLLLGCALLLGVSQGMRNPIRTVSGRTTKQRSEAAFGEIEKAYETNVKEQKPYELFNGRLAMLGSAFALVGDVRTGGLGPLEQVQNEVGIPVIDEEIFAVIFLGGVALNVVSTGITAFRRAYAKGRE</sequence>
<dbReference type="OrthoDB" id="48883at2759"/>
<accession>A0A090M8V1</accession>
<dbReference type="Gene3D" id="1.10.3460.10">
    <property type="entry name" value="Chlorophyll a/b binding protein domain"/>
    <property type="match status" value="1"/>
</dbReference>
<keyword evidence="2" id="KW-0150">Chloroplast</keyword>
<feature type="transmembrane region" description="Helical" evidence="5">
    <location>
        <begin position="225"/>
        <end position="246"/>
    </location>
</feature>
<keyword evidence="3" id="KW-0934">Plastid</keyword>
<protein>
    <submittedName>
        <fullName evidence="6">Chlorophyll a/b binding protein domain</fullName>
    </submittedName>
</protein>
<dbReference type="KEGG" id="ota:OT_ostta06g04600"/>
<dbReference type="Proteomes" id="UP000009170">
    <property type="component" value="Unassembled WGS sequence"/>
</dbReference>
<evidence type="ECO:0000256" key="1">
    <source>
        <dbReference type="ARBA" id="ARBA00004229"/>
    </source>
</evidence>
<keyword evidence="5" id="KW-0812">Transmembrane</keyword>
<keyword evidence="5" id="KW-1133">Transmembrane helix</keyword>
<keyword evidence="7" id="KW-1185">Reference proteome</keyword>
<dbReference type="SUPFAM" id="SSF103511">
    <property type="entry name" value="Chlorophyll a-b binding protein"/>
    <property type="match status" value="2"/>
</dbReference>
<dbReference type="RefSeq" id="XP_022839323.1">
    <property type="nucleotide sequence ID" value="XM_022984130.1"/>
</dbReference>
<gene>
    <name evidence="6" type="ORF">OT_ostta06g04600</name>
</gene>
<dbReference type="GO" id="GO:0009507">
    <property type="term" value="C:chloroplast"/>
    <property type="evidence" value="ECO:0007669"/>
    <property type="project" value="UniProtKB-SubCell"/>
</dbReference>
<feature type="region of interest" description="Disordered" evidence="4">
    <location>
        <begin position="1"/>
        <end position="44"/>
    </location>
</feature>
<dbReference type="FunCoup" id="A0A090M8V1">
    <property type="interactions" value="538"/>
</dbReference>
<dbReference type="InterPro" id="IPR022796">
    <property type="entry name" value="Chloroa_b-bind"/>
</dbReference>
<proteinExistence type="predicted"/>
<organism evidence="6 7">
    <name type="scientific">Ostreococcus tauri</name>
    <name type="common">Marine green alga</name>
    <dbReference type="NCBI Taxonomy" id="70448"/>
    <lineage>
        <taxon>Eukaryota</taxon>
        <taxon>Viridiplantae</taxon>
        <taxon>Chlorophyta</taxon>
        <taxon>Mamiellophyceae</taxon>
        <taxon>Mamiellales</taxon>
        <taxon>Bathycoccaceae</taxon>
        <taxon>Ostreococcus</taxon>
    </lineage>
</organism>
<evidence type="ECO:0000256" key="5">
    <source>
        <dbReference type="SAM" id="Phobius"/>
    </source>
</evidence>
<feature type="transmembrane region" description="Helical" evidence="5">
    <location>
        <begin position="118"/>
        <end position="140"/>
    </location>
</feature>
<feature type="transmembrane region" description="Helical" evidence="5">
    <location>
        <begin position="188"/>
        <end position="205"/>
    </location>
</feature>
<evidence type="ECO:0000256" key="2">
    <source>
        <dbReference type="ARBA" id="ARBA00022528"/>
    </source>
</evidence>
<dbReference type="GeneID" id="9835333"/>
<dbReference type="Pfam" id="PF00504">
    <property type="entry name" value="Chloroa_b-bind"/>
    <property type="match status" value="1"/>
</dbReference>
<dbReference type="InParanoid" id="A0A090M8V1"/>
<reference evidence="6 7" key="2">
    <citation type="journal article" date="2014" name="BMC Genomics">
        <title>An improved genome of the model marine alga Ostreococcus tauri unfolds by assessing Illumina de novo assemblies.</title>
        <authorList>
            <person name="Blanc-Mathieu R."/>
            <person name="Verhelst B."/>
            <person name="Derelle E."/>
            <person name="Rombauts S."/>
            <person name="Bouget F.Y."/>
            <person name="Carre I."/>
            <person name="Chateau A."/>
            <person name="Eyre-Walker A."/>
            <person name="Grimsley N."/>
            <person name="Moreau H."/>
            <person name="Piegu B."/>
            <person name="Rivals E."/>
            <person name="Schackwitz W."/>
            <person name="Van de Peer Y."/>
            <person name="Piganeau G."/>
        </authorList>
    </citation>
    <scope>NUCLEOTIDE SEQUENCE [LARGE SCALE GENOMIC DNA]</scope>
    <source>
        <strain evidence="7">OTTH 0595 / CCAP 157/2 / RCC745</strain>
    </source>
</reference>
<dbReference type="AlphaFoldDB" id="A0A090M8V1"/>
<evidence type="ECO:0000313" key="7">
    <source>
        <dbReference type="Proteomes" id="UP000009170"/>
    </source>
</evidence>
<reference evidence="7" key="1">
    <citation type="journal article" date="2006" name="Proc. Natl. Acad. Sci. U.S.A.">
        <title>Genome analysis of the smallest free-living eukaryote Ostreococcus tauri unveils many unique features.</title>
        <authorList>
            <person name="Derelle E."/>
            <person name="Ferraz C."/>
            <person name="Rombauts S."/>
            <person name="Rouze P."/>
            <person name="Worden A.Z."/>
            <person name="Robbens S."/>
            <person name="Partensky F."/>
            <person name="Degroeve S."/>
            <person name="Echeynie S."/>
            <person name="Cooke R."/>
            <person name="Saeys Y."/>
            <person name="Wuyts J."/>
            <person name="Jabbari K."/>
            <person name="Bowler C."/>
            <person name="Panaud O."/>
            <person name="Piegu B."/>
            <person name="Ball S.G."/>
            <person name="Ral J.-P."/>
            <person name="Bouget F.-Y."/>
            <person name="Piganeau G."/>
            <person name="De Baets B."/>
            <person name="Picard A."/>
            <person name="Delseny M."/>
            <person name="Demaille J."/>
            <person name="Van de Peer Y."/>
            <person name="Moreau H."/>
        </authorList>
    </citation>
    <scope>NUCLEOTIDE SEQUENCE [LARGE SCALE GENOMIC DNA]</scope>
    <source>
        <strain evidence="7">OTTH 0595 / CCAP 157/2 / RCC745</strain>
    </source>
</reference>
<comment type="caution">
    <text evidence="6">The sequence shown here is derived from an EMBL/GenBank/DDBJ whole genome shotgun (WGS) entry which is preliminary data.</text>
</comment>
<evidence type="ECO:0000256" key="3">
    <source>
        <dbReference type="ARBA" id="ARBA00022640"/>
    </source>
</evidence>
<comment type="subcellular location">
    <subcellularLocation>
        <location evidence="1">Plastid</location>
        <location evidence="1">Chloroplast</location>
    </subcellularLocation>
</comment>
<dbReference type="EMBL" id="CAID01000006">
    <property type="protein sequence ID" value="CEF98544.1"/>
    <property type="molecule type" value="Genomic_DNA"/>
</dbReference>
<dbReference type="STRING" id="70448.A0A090M8V1"/>
<evidence type="ECO:0000313" key="6">
    <source>
        <dbReference type="EMBL" id="CEF98544.1"/>
    </source>
</evidence>
<evidence type="ECO:0000256" key="4">
    <source>
        <dbReference type="SAM" id="MobiDB-lite"/>
    </source>
</evidence>
<keyword evidence="5" id="KW-0472">Membrane</keyword>
<name>A0A090M8V1_OSTTA</name>